<reference evidence="2" key="1">
    <citation type="submission" date="2013-12" db="EMBL/GenBank/DDBJ databases">
        <title>The Genome Sequence of Aphanomyces astaci APO3.</title>
        <authorList>
            <consortium name="The Broad Institute Genomics Platform"/>
            <person name="Russ C."/>
            <person name="Tyler B."/>
            <person name="van West P."/>
            <person name="Dieguez-Uribeondo J."/>
            <person name="Young S.K."/>
            <person name="Zeng Q."/>
            <person name="Gargeya S."/>
            <person name="Fitzgerald M."/>
            <person name="Abouelleil A."/>
            <person name="Alvarado L."/>
            <person name="Chapman S.B."/>
            <person name="Gainer-Dewar J."/>
            <person name="Goldberg J."/>
            <person name="Griggs A."/>
            <person name="Gujja S."/>
            <person name="Hansen M."/>
            <person name="Howarth C."/>
            <person name="Imamovic A."/>
            <person name="Ireland A."/>
            <person name="Larimer J."/>
            <person name="McCowan C."/>
            <person name="Murphy C."/>
            <person name="Pearson M."/>
            <person name="Poon T.W."/>
            <person name="Priest M."/>
            <person name="Roberts A."/>
            <person name="Saif S."/>
            <person name="Shea T."/>
            <person name="Sykes S."/>
            <person name="Wortman J."/>
            <person name="Nusbaum C."/>
            <person name="Birren B."/>
        </authorList>
    </citation>
    <scope>NUCLEOTIDE SEQUENCE [LARGE SCALE GENOMIC DNA]</scope>
    <source>
        <strain evidence="2">APO3</strain>
    </source>
</reference>
<sequence>MVQSWQSMLNRYILGRKSIPTDRHHPLLTARLPFDSKLGLGLPHIASRTRAQRLQLLQRAMSLATPDRPRWQPLIFRQFERCMGRLHRVSSPFDFFIVPPQLQVKVAHAVGTKPSVDGCVETVVGYTDGSRIQLPLTPVTTMQLPVWLTDYEPTMWNSKSDIVAVHGRWPTRPEFMVMMCQGNPEVPAELGNDRRMQWAPVYRSGMIYNHLTCVYARVQGLSQPPLPNPARHSFYGLAKNIPSPFELWPRRMHCPSHHCFPQNYVRRVQQTCQLPPPVHRDVWLCILSACSLLTAALPTSKLSVPMPSAVLTAVVAWKRNTTPFTHAPKSTHQCARSPSPGCPQDPMDPSHSLNPPPHMDQAQQDADCPLRSSVVELLQILRVQAPYQPLWTKCPYTLLLTPTSATDQRH</sequence>
<dbReference type="RefSeq" id="XP_009832231.1">
    <property type="nucleotide sequence ID" value="XM_009833929.1"/>
</dbReference>
<dbReference type="AlphaFoldDB" id="W4GG60"/>
<gene>
    <name evidence="2" type="ORF">H257_08141</name>
</gene>
<feature type="region of interest" description="Disordered" evidence="1">
    <location>
        <begin position="327"/>
        <end position="364"/>
    </location>
</feature>
<feature type="compositionally biased region" description="Polar residues" evidence="1">
    <location>
        <begin position="327"/>
        <end position="336"/>
    </location>
</feature>
<evidence type="ECO:0000313" key="2">
    <source>
        <dbReference type="EMBL" id="ETV78650.1"/>
    </source>
</evidence>
<dbReference type="EMBL" id="KI913130">
    <property type="protein sequence ID" value="ETV78650.1"/>
    <property type="molecule type" value="Genomic_DNA"/>
</dbReference>
<protein>
    <submittedName>
        <fullName evidence="2">Uncharacterized protein</fullName>
    </submittedName>
</protein>
<dbReference type="VEuPathDB" id="FungiDB:H257_08141"/>
<proteinExistence type="predicted"/>
<organism evidence="2">
    <name type="scientific">Aphanomyces astaci</name>
    <name type="common">Crayfish plague agent</name>
    <dbReference type="NCBI Taxonomy" id="112090"/>
    <lineage>
        <taxon>Eukaryota</taxon>
        <taxon>Sar</taxon>
        <taxon>Stramenopiles</taxon>
        <taxon>Oomycota</taxon>
        <taxon>Saprolegniomycetes</taxon>
        <taxon>Saprolegniales</taxon>
        <taxon>Verrucalvaceae</taxon>
        <taxon>Aphanomyces</taxon>
    </lineage>
</organism>
<name>W4GG60_APHAT</name>
<evidence type="ECO:0000256" key="1">
    <source>
        <dbReference type="SAM" id="MobiDB-lite"/>
    </source>
</evidence>
<accession>W4GG60</accession>
<dbReference type="GeneID" id="20810137"/>